<dbReference type="EMBL" id="JACJPW010000073">
    <property type="protein sequence ID" value="MBD2184123.1"/>
    <property type="molecule type" value="Genomic_DNA"/>
</dbReference>
<dbReference type="PANTHER" id="PTHR48079">
    <property type="entry name" value="PROTEIN YEEZ"/>
    <property type="match status" value="1"/>
</dbReference>
<reference evidence="2" key="2">
    <citation type="submission" date="2020-08" db="EMBL/GenBank/DDBJ databases">
        <authorList>
            <person name="Chen M."/>
            <person name="Teng W."/>
            <person name="Zhao L."/>
            <person name="Hu C."/>
            <person name="Zhou Y."/>
            <person name="Han B."/>
            <person name="Song L."/>
            <person name="Shu W."/>
        </authorList>
    </citation>
    <scope>NUCLEOTIDE SEQUENCE</scope>
    <source>
        <strain evidence="2">FACHB-1375</strain>
    </source>
</reference>
<name>A0A926VI07_9CYAN</name>
<evidence type="ECO:0000259" key="1">
    <source>
        <dbReference type="Pfam" id="PF01370"/>
    </source>
</evidence>
<proteinExistence type="predicted"/>
<dbReference type="AlphaFoldDB" id="A0A926VI07"/>
<dbReference type="GO" id="GO:0004029">
    <property type="term" value="F:aldehyde dehydrogenase (NAD+) activity"/>
    <property type="evidence" value="ECO:0007669"/>
    <property type="project" value="TreeGrafter"/>
</dbReference>
<dbReference type="GO" id="GO:0005737">
    <property type="term" value="C:cytoplasm"/>
    <property type="evidence" value="ECO:0007669"/>
    <property type="project" value="TreeGrafter"/>
</dbReference>
<dbReference type="CDD" id="cd05266">
    <property type="entry name" value="SDR_a4"/>
    <property type="match status" value="1"/>
</dbReference>
<dbReference type="Proteomes" id="UP000641646">
    <property type="component" value="Unassembled WGS sequence"/>
</dbReference>
<dbReference type="SUPFAM" id="SSF51735">
    <property type="entry name" value="NAD(P)-binding Rossmann-fold domains"/>
    <property type="match status" value="1"/>
</dbReference>
<dbReference type="InterPro" id="IPR036291">
    <property type="entry name" value="NAD(P)-bd_dom_sf"/>
</dbReference>
<protein>
    <submittedName>
        <fullName evidence="2">SDR family oxidoreductase</fullName>
    </submittedName>
</protein>
<sequence>MRVAIVGCGYVGYAVARYWRQELGLFVTATTTTPDRVAKLEEVAQKVAVVNGNDAANLKSVLQDVEVVLLSVGAKSANLYEETYLHTAKTIVSALKEIPTVRQLIYTGSYSVYGDKSGEWVDESSPLAPANQNGEILAQTEQVLLSASDRNTSVCILRLGGIYGPGRELLKIFGRVPGTTRPGNGDDITNWIHLDDIVGAIEFARKHQLQGIYNLVDDAHLPSRELLDRLFTQHNLPPVTWDASQKSARPYNARVSNQKLKTAGYQLIQPQMIF</sequence>
<accession>A0A926VI07</accession>
<keyword evidence="3" id="KW-1185">Reference proteome</keyword>
<dbReference type="InterPro" id="IPR051783">
    <property type="entry name" value="NAD(P)-dependent_oxidoreduct"/>
</dbReference>
<comment type="caution">
    <text evidence="2">The sequence shown here is derived from an EMBL/GenBank/DDBJ whole genome shotgun (WGS) entry which is preliminary data.</text>
</comment>
<reference evidence="2" key="1">
    <citation type="journal article" date="2015" name="ISME J.">
        <title>Draft Genome Sequence of Streptomyces incarnatus NRRL8089, which Produces the Nucleoside Antibiotic Sinefungin.</title>
        <authorList>
            <person name="Oshima K."/>
            <person name="Hattori M."/>
            <person name="Shimizu H."/>
            <person name="Fukuda K."/>
            <person name="Nemoto M."/>
            <person name="Inagaki K."/>
            <person name="Tamura T."/>
        </authorList>
    </citation>
    <scope>NUCLEOTIDE SEQUENCE</scope>
    <source>
        <strain evidence="2">FACHB-1375</strain>
    </source>
</reference>
<dbReference type="Pfam" id="PF01370">
    <property type="entry name" value="Epimerase"/>
    <property type="match status" value="1"/>
</dbReference>
<dbReference type="InterPro" id="IPR001509">
    <property type="entry name" value="Epimerase_deHydtase"/>
</dbReference>
<organism evidence="2 3">
    <name type="scientific">Aerosakkonema funiforme FACHB-1375</name>
    <dbReference type="NCBI Taxonomy" id="2949571"/>
    <lineage>
        <taxon>Bacteria</taxon>
        <taxon>Bacillati</taxon>
        <taxon>Cyanobacteriota</taxon>
        <taxon>Cyanophyceae</taxon>
        <taxon>Oscillatoriophycideae</taxon>
        <taxon>Aerosakkonematales</taxon>
        <taxon>Aerosakkonemataceae</taxon>
        <taxon>Aerosakkonema</taxon>
    </lineage>
</organism>
<dbReference type="Gene3D" id="3.40.50.720">
    <property type="entry name" value="NAD(P)-binding Rossmann-like Domain"/>
    <property type="match status" value="1"/>
</dbReference>
<dbReference type="PANTHER" id="PTHR48079:SF6">
    <property type="entry name" value="NAD(P)-BINDING DOMAIN-CONTAINING PROTEIN-RELATED"/>
    <property type="match status" value="1"/>
</dbReference>
<feature type="domain" description="NAD-dependent epimerase/dehydratase" evidence="1">
    <location>
        <begin position="6"/>
        <end position="214"/>
    </location>
</feature>
<dbReference type="RefSeq" id="WP_190469886.1">
    <property type="nucleotide sequence ID" value="NZ_JACJPW010000073.1"/>
</dbReference>
<evidence type="ECO:0000313" key="3">
    <source>
        <dbReference type="Proteomes" id="UP000641646"/>
    </source>
</evidence>
<gene>
    <name evidence="2" type="ORF">H6G03_24140</name>
</gene>
<evidence type="ECO:0000313" key="2">
    <source>
        <dbReference type="EMBL" id="MBD2184123.1"/>
    </source>
</evidence>